<accession>A0ABW6GUE7</accession>
<organism evidence="2 3">
    <name type="scientific">Kitasatospora phosalacinea</name>
    <dbReference type="NCBI Taxonomy" id="2065"/>
    <lineage>
        <taxon>Bacteria</taxon>
        <taxon>Bacillati</taxon>
        <taxon>Actinomycetota</taxon>
        <taxon>Actinomycetes</taxon>
        <taxon>Kitasatosporales</taxon>
        <taxon>Streptomycetaceae</taxon>
        <taxon>Kitasatospora</taxon>
    </lineage>
</organism>
<feature type="compositionally biased region" description="Low complexity" evidence="1">
    <location>
        <begin position="202"/>
        <end position="214"/>
    </location>
</feature>
<evidence type="ECO:0000256" key="1">
    <source>
        <dbReference type="SAM" id="MobiDB-lite"/>
    </source>
</evidence>
<feature type="compositionally biased region" description="Acidic residues" evidence="1">
    <location>
        <begin position="175"/>
        <end position="187"/>
    </location>
</feature>
<feature type="region of interest" description="Disordered" evidence="1">
    <location>
        <begin position="161"/>
        <end position="270"/>
    </location>
</feature>
<keyword evidence="3" id="KW-1185">Reference proteome</keyword>
<protein>
    <submittedName>
        <fullName evidence="2">DUF6099 family protein</fullName>
    </submittedName>
</protein>
<dbReference type="InterPro" id="IPR046081">
    <property type="entry name" value="DUF6099"/>
</dbReference>
<evidence type="ECO:0000313" key="3">
    <source>
        <dbReference type="Proteomes" id="UP001599542"/>
    </source>
</evidence>
<gene>
    <name evidence="2" type="ORF">ACFW6T_29340</name>
</gene>
<dbReference type="Proteomes" id="UP001599542">
    <property type="component" value="Unassembled WGS sequence"/>
</dbReference>
<evidence type="ECO:0000313" key="2">
    <source>
        <dbReference type="EMBL" id="MFE1356088.1"/>
    </source>
</evidence>
<name>A0ABW6GUE7_9ACTN</name>
<proteinExistence type="predicted"/>
<reference evidence="2 3" key="1">
    <citation type="submission" date="2024-09" db="EMBL/GenBank/DDBJ databases">
        <title>The Natural Products Discovery Center: Release of the First 8490 Sequenced Strains for Exploring Actinobacteria Biosynthetic Diversity.</title>
        <authorList>
            <person name="Kalkreuter E."/>
            <person name="Kautsar S.A."/>
            <person name="Yang D."/>
            <person name="Bader C.D."/>
            <person name="Teijaro C.N."/>
            <person name="Fluegel L."/>
            <person name="Davis C.M."/>
            <person name="Simpson J.R."/>
            <person name="Lauterbach L."/>
            <person name="Steele A.D."/>
            <person name="Gui C."/>
            <person name="Meng S."/>
            <person name="Li G."/>
            <person name="Viehrig K."/>
            <person name="Ye F."/>
            <person name="Su P."/>
            <person name="Kiefer A.F."/>
            <person name="Nichols A."/>
            <person name="Cepeda A.J."/>
            <person name="Yan W."/>
            <person name="Fan B."/>
            <person name="Jiang Y."/>
            <person name="Adhikari A."/>
            <person name="Zheng C.-J."/>
            <person name="Schuster L."/>
            <person name="Cowan T.M."/>
            <person name="Smanski M.J."/>
            <person name="Chevrette M.G."/>
            <person name="De Carvalho L.P.S."/>
            <person name="Shen B."/>
        </authorList>
    </citation>
    <scope>NUCLEOTIDE SEQUENCE [LARGE SCALE GENOMIC DNA]</scope>
    <source>
        <strain evidence="2 3">NPDC058753</strain>
    </source>
</reference>
<dbReference type="RefSeq" id="WP_380329573.1">
    <property type="nucleotide sequence ID" value="NZ_JBHYPW010000058.1"/>
</dbReference>
<dbReference type="EMBL" id="JBHYPX010000076">
    <property type="protein sequence ID" value="MFE1356088.1"/>
    <property type="molecule type" value="Genomic_DNA"/>
</dbReference>
<dbReference type="Pfam" id="PF19594">
    <property type="entry name" value="DUF6099"/>
    <property type="match status" value="1"/>
</dbReference>
<feature type="compositionally biased region" description="Low complexity" evidence="1">
    <location>
        <begin position="232"/>
        <end position="255"/>
    </location>
</feature>
<comment type="caution">
    <text evidence="2">The sequence shown here is derived from an EMBL/GenBank/DDBJ whole genome shotgun (WGS) entry which is preliminary data.</text>
</comment>
<sequence length="327" mass="32955">MEALRLIKTVRHALAEARTTGDILHETWQSGLLTEAVGARIADHDEEALATLGQLLCEAGAHTASCLRQPPEPGLDDLPGGPVGVYPEWTGPTLVERFGALGELEPVLAELALLLEDANESLVVLACGAETESLYWSCIDGLDAGSECRDLLARILREQRRSTGARAPDGGPDGGSDDYGPEDDGSEEGAIGEAGEAGEAGGVAEEVGPGAPGAARREEPRLVIPLGPPVPAGRGAQVRGGPPAGPPAGASGPPRTAEERRSESSPARSVLIEASSSCICSNSDFGVAGAPPAPPAAVSAVPAVASAVGGSVQGSDMRGPLQLGGAV</sequence>